<dbReference type="InterPro" id="IPR036388">
    <property type="entry name" value="WH-like_DNA-bd_sf"/>
</dbReference>
<evidence type="ECO:0000313" key="2">
    <source>
        <dbReference type="EMBL" id="MBA9007401.1"/>
    </source>
</evidence>
<dbReference type="AlphaFoldDB" id="A0A7W3N4I5"/>
<accession>A0A7W3N4I5</accession>
<feature type="compositionally biased region" description="Low complexity" evidence="1">
    <location>
        <begin position="332"/>
        <end position="357"/>
    </location>
</feature>
<reference evidence="2 3" key="1">
    <citation type="submission" date="2020-08" db="EMBL/GenBank/DDBJ databases">
        <title>Sequencing the genomes of 1000 actinobacteria strains.</title>
        <authorList>
            <person name="Klenk H.-P."/>
        </authorList>
    </citation>
    <scope>NUCLEOTIDE SEQUENCE [LARGE SCALE GENOMIC DNA]</scope>
    <source>
        <strain evidence="2 3">DSM 45823</strain>
    </source>
</reference>
<dbReference type="EMBL" id="JACJII010000001">
    <property type="protein sequence ID" value="MBA9007401.1"/>
    <property type="molecule type" value="Genomic_DNA"/>
</dbReference>
<protein>
    <submittedName>
        <fullName evidence="2">DNA-directed RNA polymerase specialized sigma24 family protein</fullName>
    </submittedName>
</protein>
<feature type="compositionally biased region" description="Polar residues" evidence="1">
    <location>
        <begin position="265"/>
        <end position="283"/>
    </location>
</feature>
<dbReference type="SUPFAM" id="SSF88659">
    <property type="entry name" value="Sigma3 and sigma4 domains of RNA polymerase sigma factors"/>
    <property type="match status" value="1"/>
</dbReference>
<gene>
    <name evidence="2" type="ORF">HNR21_006283</name>
</gene>
<dbReference type="Gene3D" id="1.10.1740.10">
    <property type="match status" value="1"/>
</dbReference>
<proteinExistence type="predicted"/>
<dbReference type="Gene3D" id="1.10.10.10">
    <property type="entry name" value="Winged helix-like DNA-binding domain superfamily/Winged helix DNA-binding domain"/>
    <property type="match status" value="1"/>
</dbReference>
<feature type="compositionally biased region" description="Polar residues" evidence="1">
    <location>
        <begin position="299"/>
        <end position="308"/>
    </location>
</feature>
<feature type="region of interest" description="Disordered" evidence="1">
    <location>
        <begin position="257"/>
        <end position="406"/>
    </location>
</feature>
<dbReference type="GO" id="GO:0000428">
    <property type="term" value="C:DNA-directed RNA polymerase complex"/>
    <property type="evidence" value="ECO:0007669"/>
    <property type="project" value="UniProtKB-KW"/>
</dbReference>
<evidence type="ECO:0000313" key="3">
    <source>
        <dbReference type="Proteomes" id="UP000539313"/>
    </source>
</evidence>
<comment type="caution">
    <text evidence="2">The sequence shown here is derived from an EMBL/GenBank/DDBJ whole genome shotgun (WGS) entry which is preliminary data.</text>
</comment>
<dbReference type="GO" id="GO:0003700">
    <property type="term" value="F:DNA-binding transcription factor activity"/>
    <property type="evidence" value="ECO:0007669"/>
    <property type="project" value="InterPro"/>
</dbReference>
<dbReference type="RefSeq" id="WP_182707990.1">
    <property type="nucleotide sequence ID" value="NZ_JACJII010000001.1"/>
</dbReference>
<dbReference type="InterPro" id="IPR013324">
    <property type="entry name" value="RNA_pol_sigma_r3/r4-like"/>
</dbReference>
<dbReference type="Proteomes" id="UP000539313">
    <property type="component" value="Unassembled WGS sequence"/>
</dbReference>
<keyword evidence="2" id="KW-0240">DNA-directed RNA polymerase</keyword>
<name>A0A7W3N4I5_9ACTN</name>
<feature type="compositionally biased region" description="Pro residues" evidence="1">
    <location>
        <begin position="385"/>
        <end position="406"/>
    </location>
</feature>
<evidence type="ECO:0000256" key="1">
    <source>
        <dbReference type="SAM" id="MobiDB-lite"/>
    </source>
</evidence>
<dbReference type="SUPFAM" id="SSF88946">
    <property type="entry name" value="Sigma2 domain of RNA polymerase sigma factors"/>
    <property type="match status" value="1"/>
</dbReference>
<organism evidence="2 3">
    <name type="scientific">Thermomonospora cellulosilytica</name>
    <dbReference type="NCBI Taxonomy" id="1411118"/>
    <lineage>
        <taxon>Bacteria</taxon>
        <taxon>Bacillati</taxon>
        <taxon>Actinomycetota</taxon>
        <taxon>Actinomycetes</taxon>
        <taxon>Streptosporangiales</taxon>
        <taxon>Thermomonosporaceae</taxon>
        <taxon>Thermomonospora</taxon>
    </lineage>
</organism>
<keyword evidence="3" id="KW-1185">Reference proteome</keyword>
<dbReference type="InterPro" id="IPR013325">
    <property type="entry name" value="RNA_pol_sigma_r2"/>
</dbReference>
<feature type="compositionally biased region" description="Pro residues" evidence="1">
    <location>
        <begin position="358"/>
        <end position="378"/>
    </location>
</feature>
<dbReference type="GO" id="GO:0006352">
    <property type="term" value="P:DNA-templated transcription initiation"/>
    <property type="evidence" value="ECO:0007669"/>
    <property type="project" value="InterPro"/>
</dbReference>
<sequence length="406" mass="41351">MPGTPEALYDAHAARLYAYCWSLVGDGAEEAVRDTFVAATKHPPRGDAVLWLYALARSTCMDRGALDRAFHPGRLGAPDDPLLWAAAGLRADHREVLLLAAGEWLDLPDIAVVLGVAADTARQLLQVARTRLDRAVLDLLMRRPGSRYDAELIAAFEKGALPRTLARRAPDRPPHRLRAHVLAACAAERERPLSTVTATSPLVVIGSAAAGRPAANRRRAKGLSAVAGLAASAAATVGMVAAWAGAKGGGAGFDALGPITGQGGPSTAQSVPVNSPTTATSRPTDPGAPANGGAPSVAGPQNSTSDPYVSQPYGGSPYGGAPTAPQPPSRTAPPTTTAPANPQTPTVPAPGDTGAPAPTEPTTPPPTDPPVTEPPAPSTPVETPVDPPVDVPDPTSNPSPQPSQEG</sequence>
<keyword evidence="2" id="KW-0804">Transcription</keyword>